<evidence type="ECO:0000259" key="3">
    <source>
        <dbReference type="PROSITE" id="PS50404"/>
    </source>
</evidence>
<dbReference type="PANTHER" id="PTHR44051:SF19">
    <property type="entry name" value="DISULFIDE-BOND OXIDOREDUCTASE YFCG"/>
    <property type="match status" value="1"/>
</dbReference>
<evidence type="ECO:0000259" key="4">
    <source>
        <dbReference type="PROSITE" id="PS50405"/>
    </source>
</evidence>
<proteinExistence type="inferred from homology"/>
<evidence type="ECO:0000313" key="5">
    <source>
        <dbReference type="EMBL" id="CDF37259.1"/>
    </source>
</evidence>
<dbReference type="GeneID" id="17324791"/>
<dbReference type="KEGG" id="ccp:CHC_T00009287001"/>
<dbReference type="PhylomeDB" id="R7QGP5"/>
<dbReference type="Gramene" id="CDF37259">
    <property type="protein sequence ID" value="CDF37259"/>
    <property type="gene ID" value="CHC_T00009287001"/>
</dbReference>
<dbReference type="InterPro" id="IPR040079">
    <property type="entry name" value="Glutathione_S-Trfase"/>
</dbReference>
<reference evidence="6" key="1">
    <citation type="journal article" date="2013" name="Proc. Natl. Acad. Sci. U.S.A.">
        <title>Genome structure and metabolic features in the red seaweed Chondrus crispus shed light on evolution of the Archaeplastida.</title>
        <authorList>
            <person name="Collen J."/>
            <person name="Porcel B."/>
            <person name="Carre W."/>
            <person name="Ball S.G."/>
            <person name="Chaparro C."/>
            <person name="Tonon T."/>
            <person name="Barbeyron T."/>
            <person name="Michel G."/>
            <person name="Noel B."/>
            <person name="Valentin K."/>
            <person name="Elias M."/>
            <person name="Artiguenave F."/>
            <person name="Arun A."/>
            <person name="Aury J.M."/>
            <person name="Barbosa-Neto J.F."/>
            <person name="Bothwell J.H."/>
            <person name="Bouget F.Y."/>
            <person name="Brillet L."/>
            <person name="Cabello-Hurtado F."/>
            <person name="Capella-Gutierrez S."/>
            <person name="Charrier B."/>
            <person name="Cladiere L."/>
            <person name="Cock J.M."/>
            <person name="Coelho S.M."/>
            <person name="Colleoni C."/>
            <person name="Czjzek M."/>
            <person name="Da Silva C."/>
            <person name="Delage L."/>
            <person name="Denoeud F."/>
            <person name="Deschamps P."/>
            <person name="Dittami S.M."/>
            <person name="Gabaldon T."/>
            <person name="Gachon C.M."/>
            <person name="Groisillier A."/>
            <person name="Herve C."/>
            <person name="Jabbari K."/>
            <person name="Katinka M."/>
            <person name="Kloareg B."/>
            <person name="Kowalczyk N."/>
            <person name="Labadie K."/>
            <person name="Leblanc C."/>
            <person name="Lopez P.J."/>
            <person name="McLachlan D.H."/>
            <person name="Meslet-Cladiere L."/>
            <person name="Moustafa A."/>
            <person name="Nehr Z."/>
            <person name="Nyvall Collen P."/>
            <person name="Panaud O."/>
            <person name="Partensky F."/>
            <person name="Poulain J."/>
            <person name="Rensing S.A."/>
            <person name="Rousvoal S."/>
            <person name="Samson G."/>
            <person name="Symeonidi A."/>
            <person name="Weissenbach J."/>
            <person name="Zambounis A."/>
            <person name="Wincker P."/>
            <person name="Boyen C."/>
        </authorList>
    </citation>
    <scope>NUCLEOTIDE SEQUENCE [LARGE SCALE GENOMIC DNA]</scope>
    <source>
        <strain evidence="6">cv. Stackhouse</strain>
    </source>
</reference>
<keyword evidence="5" id="KW-0808">Transferase</keyword>
<dbReference type="Gene3D" id="1.20.1050.10">
    <property type="match status" value="1"/>
</dbReference>
<dbReference type="InterPro" id="IPR036282">
    <property type="entry name" value="Glutathione-S-Trfase_C_sf"/>
</dbReference>
<dbReference type="InterPro" id="IPR004045">
    <property type="entry name" value="Glutathione_S-Trfase_N"/>
</dbReference>
<accession>R7QGP5</accession>
<evidence type="ECO:0000256" key="1">
    <source>
        <dbReference type="ARBA" id="ARBA00007409"/>
    </source>
</evidence>
<gene>
    <name evidence="5" type="ORF">CHC_T00009287001</name>
</gene>
<dbReference type="GO" id="GO:0016740">
    <property type="term" value="F:transferase activity"/>
    <property type="evidence" value="ECO:0007669"/>
    <property type="project" value="UniProtKB-KW"/>
</dbReference>
<dbReference type="RefSeq" id="XP_005717078.1">
    <property type="nucleotide sequence ID" value="XM_005717021.1"/>
</dbReference>
<dbReference type="Pfam" id="PF02798">
    <property type="entry name" value="GST_N"/>
    <property type="match status" value="1"/>
</dbReference>
<comment type="similarity">
    <text evidence="1 2">Belongs to the GST superfamily.</text>
</comment>
<evidence type="ECO:0000256" key="2">
    <source>
        <dbReference type="RuleBase" id="RU003494"/>
    </source>
</evidence>
<dbReference type="InterPro" id="IPR010987">
    <property type="entry name" value="Glutathione-S-Trfase_C-like"/>
</dbReference>
<dbReference type="Pfam" id="PF00043">
    <property type="entry name" value="GST_C"/>
    <property type="match status" value="1"/>
</dbReference>
<dbReference type="OrthoDB" id="422574at2759"/>
<dbReference type="OMA" id="KEPWFTK"/>
<dbReference type="EMBL" id="HG001822">
    <property type="protein sequence ID" value="CDF37259.1"/>
    <property type="molecule type" value="Genomic_DNA"/>
</dbReference>
<dbReference type="SFLD" id="SFLDG00358">
    <property type="entry name" value="Main_(cytGST)"/>
    <property type="match status" value="1"/>
</dbReference>
<feature type="domain" description="GST C-terminal" evidence="4">
    <location>
        <begin position="93"/>
        <end position="213"/>
    </location>
</feature>
<evidence type="ECO:0000313" key="6">
    <source>
        <dbReference type="Proteomes" id="UP000012073"/>
    </source>
</evidence>
<dbReference type="AlphaFoldDB" id="R7QGP5"/>
<dbReference type="PROSITE" id="PS50404">
    <property type="entry name" value="GST_NTER"/>
    <property type="match status" value="1"/>
</dbReference>
<dbReference type="Proteomes" id="UP000012073">
    <property type="component" value="Unassembled WGS sequence"/>
</dbReference>
<dbReference type="STRING" id="2769.R7QGP5"/>
<sequence length="213" mass="24249">MTADYTIYYAPTPNGKKITLAAEEMGLNYKVEPVRFSSKDQFKPEFLKINPNSKIPALVDHTATGGDLAVFESGAILEYLAEKTGKLLPPASDIRRRTAVKQWLYWQMAGFGPMLGQAGFFFKFAKEDIPAGKERYLNESIRLFGVLDKQLSENKFVAGDEYSIADISIYWWSIAVYDVDEIKEHFEKFENVKRWQKKVAARPAVEKAKAVEF</sequence>
<name>R7QGP5_CHOCR</name>
<keyword evidence="6" id="KW-1185">Reference proteome</keyword>
<dbReference type="SUPFAM" id="SSF47616">
    <property type="entry name" value="GST C-terminal domain-like"/>
    <property type="match status" value="1"/>
</dbReference>
<organism evidence="5 6">
    <name type="scientific">Chondrus crispus</name>
    <name type="common">Carrageen Irish moss</name>
    <name type="synonym">Polymorpha crispa</name>
    <dbReference type="NCBI Taxonomy" id="2769"/>
    <lineage>
        <taxon>Eukaryota</taxon>
        <taxon>Rhodophyta</taxon>
        <taxon>Florideophyceae</taxon>
        <taxon>Rhodymeniophycidae</taxon>
        <taxon>Gigartinales</taxon>
        <taxon>Gigartinaceae</taxon>
        <taxon>Chondrus</taxon>
    </lineage>
</organism>
<dbReference type="InterPro" id="IPR004046">
    <property type="entry name" value="GST_C"/>
</dbReference>
<dbReference type="SFLD" id="SFLDG01151">
    <property type="entry name" value="Main.2:_Nu-like"/>
    <property type="match status" value="1"/>
</dbReference>
<protein>
    <submittedName>
        <fullName evidence="5">Glutathione S-transferase</fullName>
    </submittedName>
</protein>
<dbReference type="PANTHER" id="PTHR44051">
    <property type="entry name" value="GLUTATHIONE S-TRANSFERASE-RELATED"/>
    <property type="match status" value="1"/>
</dbReference>
<dbReference type="Gene3D" id="3.40.30.10">
    <property type="entry name" value="Glutaredoxin"/>
    <property type="match status" value="1"/>
</dbReference>
<dbReference type="InterPro" id="IPR036249">
    <property type="entry name" value="Thioredoxin-like_sf"/>
</dbReference>
<dbReference type="CDD" id="cd03048">
    <property type="entry name" value="GST_N_Ure2p_like"/>
    <property type="match status" value="1"/>
</dbReference>
<dbReference type="SFLD" id="SFLDS00019">
    <property type="entry name" value="Glutathione_Transferase_(cytos"/>
    <property type="match status" value="1"/>
</dbReference>
<dbReference type="SUPFAM" id="SSF52833">
    <property type="entry name" value="Thioredoxin-like"/>
    <property type="match status" value="1"/>
</dbReference>
<feature type="domain" description="GST N-terminal" evidence="3">
    <location>
        <begin position="2"/>
        <end position="88"/>
    </location>
</feature>
<dbReference type="PROSITE" id="PS50405">
    <property type="entry name" value="GST_CTER"/>
    <property type="match status" value="1"/>
</dbReference>